<feature type="compositionally biased region" description="Acidic residues" evidence="1">
    <location>
        <begin position="178"/>
        <end position="203"/>
    </location>
</feature>
<protein>
    <submittedName>
        <fullName evidence="2">Uncharacterized protein</fullName>
    </submittedName>
</protein>
<organism evidence="2 3">
    <name type="scientific">Phyllosticta citriasiana</name>
    <dbReference type="NCBI Taxonomy" id="595635"/>
    <lineage>
        <taxon>Eukaryota</taxon>
        <taxon>Fungi</taxon>
        <taxon>Dikarya</taxon>
        <taxon>Ascomycota</taxon>
        <taxon>Pezizomycotina</taxon>
        <taxon>Dothideomycetes</taxon>
        <taxon>Dothideomycetes incertae sedis</taxon>
        <taxon>Botryosphaeriales</taxon>
        <taxon>Phyllostictaceae</taxon>
        <taxon>Phyllosticta</taxon>
    </lineage>
</organism>
<name>A0ABR1KMU0_9PEZI</name>
<dbReference type="Proteomes" id="UP001363622">
    <property type="component" value="Unassembled WGS sequence"/>
</dbReference>
<gene>
    <name evidence="2" type="ORF">IWZ03DRAFT_414627</name>
</gene>
<proteinExistence type="predicted"/>
<reference evidence="2 3" key="1">
    <citation type="submission" date="2024-04" db="EMBL/GenBank/DDBJ databases">
        <title>Phyllosticta paracitricarpa is synonymous to the EU quarantine fungus P. citricarpa based on phylogenomic analyses.</title>
        <authorList>
            <consortium name="Lawrence Berkeley National Laboratory"/>
            <person name="Van Ingen-Buijs V.A."/>
            <person name="Van Westerhoven A.C."/>
            <person name="Haridas S."/>
            <person name="Skiadas P."/>
            <person name="Martin F."/>
            <person name="Groenewald J.Z."/>
            <person name="Crous P.W."/>
            <person name="Seidl M.F."/>
        </authorList>
    </citation>
    <scope>NUCLEOTIDE SEQUENCE [LARGE SCALE GENOMIC DNA]</scope>
    <source>
        <strain evidence="2 3">CBS 123371</strain>
    </source>
</reference>
<feature type="region of interest" description="Disordered" evidence="1">
    <location>
        <begin position="178"/>
        <end position="215"/>
    </location>
</feature>
<accession>A0ABR1KMU0</accession>
<dbReference type="EMBL" id="JBBPHU010000005">
    <property type="protein sequence ID" value="KAK7517797.1"/>
    <property type="molecule type" value="Genomic_DNA"/>
</dbReference>
<evidence type="ECO:0000313" key="3">
    <source>
        <dbReference type="Proteomes" id="UP001363622"/>
    </source>
</evidence>
<sequence length="250" mass="28420">MPPITEKKPKPPTPQAPSRRNKNPSSPDPRTPRTNSAKASSAPNQHPTNDFSLSTSHAPTNPRSGGNEAKQNRILARRVRELQENVDFAEQELHRALEVNRVLSENTEVSRRNEVLEEEAEGYREALMDKMGEVEELRQRNEELRRRNEGLADSSREAMEMWGLAMWEYGCLRDSLGEEFDHDEDEGDDDNDDEVLEGDWNGDEDVRFETPCPLPDDLHEQLQACIGDGALTMMLPDEIVDTEETPQKSQ</sequence>
<feature type="compositionally biased region" description="Polar residues" evidence="1">
    <location>
        <begin position="32"/>
        <end position="64"/>
    </location>
</feature>
<keyword evidence="3" id="KW-1185">Reference proteome</keyword>
<evidence type="ECO:0000256" key="1">
    <source>
        <dbReference type="SAM" id="MobiDB-lite"/>
    </source>
</evidence>
<feature type="region of interest" description="Disordered" evidence="1">
    <location>
        <begin position="1"/>
        <end position="74"/>
    </location>
</feature>
<evidence type="ECO:0000313" key="2">
    <source>
        <dbReference type="EMBL" id="KAK7517797.1"/>
    </source>
</evidence>
<comment type="caution">
    <text evidence="2">The sequence shown here is derived from an EMBL/GenBank/DDBJ whole genome shotgun (WGS) entry which is preliminary data.</text>
</comment>